<keyword evidence="3" id="KW-1185">Reference proteome</keyword>
<evidence type="ECO:0000256" key="1">
    <source>
        <dbReference type="SAM" id="Phobius"/>
    </source>
</evidence>
<comment type="caution">
    <text evidence="2">The sequence shown here is derived from an EMBL/GenBank/DDBJ whole genome shotgun (WGS) entry which is preliminary data.</text>
</comment>
<protein>
    <recommendedName>
        <fullName evidence="4">Oxidase</fullName>
    </recommendedName>
</protein>
<organism evidence="2 3">
    <name type="scientific">Hoeflea poritis</name>
    <dbReference type="NCBI Taxonomy" id="2993659"/>
    <lineage>
        <taxon>Bacteria</taxon>
        <taxon>Pseudomonadati</taxon>
        <taxon>Pseudomonadota</taxon>
        <taxon>Alphaproteobacteria</taxon>
        <taxon>Hyphomicrobiales</taxon>
        <taxon>Rhizobiaceae</taxon>
        <taxon>Hoeflea</taxon>
    </lineage>
</organism>
<dbReference type="EMBL" id="JAPJZH010000010">
    <property type="protein sequence ID" value="MDA4847043.1"/>
    <property type="molecule type" value="Genomic_DNA"/>
</dbReference>
<evidence type="ECO:0000313" key="3">
    <source>
        <dbReference type="Proteomes" id="UP001148313"/>
    </source>
</evidence>
<keyword evidence="1" id="KW-0812">Transmembrane</keyword>
<dbReference type="RefSeq" id="WP_271090840.1">
    <property type="nucleotide sequence ID" value="NZ_JAPJZH010000010.1"/>
</dbReference>
<feature type="transmembrane region" description="Helical" evidence="1">
    <location>
        <begin position="124"/>
        <end position="141"/>
    </location>
</feature>
<accession>A0ABT4VSR8</accession>
<keyword evidence="1" id="KW-1133">Transmembrane helix</keyword>
<evidence type="ECO:0000313" key="2">
    <source>
        <dbReference type="EMBL" id="MDA4847043.1"/>
    </source>
</evidence>
<gene>
    <name evidence="2" type="ORF">OOZ53_16910</name>
</gene>
<feature type="transmembrane region" description="Helical" evidence="1">
    <location>
        <begin position="185"/>
        <end position="203"/>
    </location>
</feature>
<proteinExistence type="predicted"/>
<name>A0ABT4VSR8_9HYPH</name>
<evidence type="ECO:0008006" key="4">
    <source>
        <dbReference type="Google" id="ProtNLM"/>
    </source>
</evidence>
<reference evidence="2" key="1">
    <citation type="submission" date="2022-11" db="EMBL/GenBank/DDBJ databases">
        <title>Hoeflea poritis sp. nov., isolated from scleractinian coral Porites lutea.</title>
        <authorList>
            <person name="Zhang G."/>
            <person name="Wei Q."/>
            <person name="Cai L."/>
        </authorList>
    </citation>
    <scope>NUCLEOTIDE SEQUENCE</scope>
    <source>
        <strain evidence="2">E7-10</strain>
    </source>
</reference>
<feature type="transmembrane region" description="Helical" evidence="1">
    <location>
        <begin position="148"/>
        <end position="165"/>
    </location>
</feature>
<feature type="transmembrane region" description="Helical" evidence="1">
    <location>
        <begin position="62"/>
        <end position="80"/>
    </location>
</feature>
<sequence>MRALSVNWLHFVVVLVPAAIALAAYVQPLVPAKLLFLDPLVAATVTDNCCQTYLGIISNLGVFLWFITAATCLFAAYILFTTQTDRKAFEFALFAGLLTAWLALDDAFLFHENIAPKIGIPQNAVLLAIAGFAVAYLLRCWRVILSSDVVLFAFGLGFLFLSLVVDVAHPSTSNLHFVLEDGAKFIGICCWSIFHILTSAKLCRASYMKTG</sequence>
<dbReference type="Proteomes" id="UP001148313">
    <property type="component" value="Unassembled WGS sequence"/>
</dbReference>
<feature type="transmembrane region" description="Helical" evidence="1">
    <location>
        <begin position="87"/>
        <end position="104"/>
    </location>
</feature>
<keyword evidence="1" id="KW-0472">Membrane</keyword>